<evidence type="ECO:0000313" key="2">
    <source>
        <dbReference type="EMBL" id="KER19801.1"/>
    </source>
</evidence>
<feature type="region of interest" description="Disordered" evidence="1">
    <location>
        <begin position="1"/>
        <end position="31"/>
    </location>
</feature>
<reference evidence="2 3" key="1">
    <citation type="submission" date="2013-11" db="EMBL/GenBank/DDBJ databases">
        <title>Opisthorchis viverrini - life in the bile duct.</title>
        <authorList>
            <person name="Young N.D."/>
            <person name="Nagarajan N."/>
            <person name="Lin S.J."/>
            <person name="Korhonen P.K."/>
            <person name="Jex A.R."/>
            <person name="Hall R.S."/>
            <person name="Safavi-Hemami H."/>
            <person name="Kaewkong W."/>
            <person name="Bertrand D."/>
            <person name="Gao S."/>
            <person name="Seet Q."/>
            <person name="Wongkham S."/>
            <person name="Teh B.T."/>
            <person name="Wongkham C."/>
            <person name="Intapan P.M."/>
            <person name="Maleewong W."/>
            <person name="Yang X."/>
            <person name="Hu M."/>
            <person name="Wang Z."/>
            <person name="Hofmann A."/>
            <person name="Sternberg P.W."/>
            <person name="Tan P."/>
            <person name="Wang J."/>
            <person name="Gasser R.B."/>
        </authorList>
    </citation>
    <scope>NUCLEOTIDE SEQUENCE [LARGE SCALE GENOMIC DNA]</scope>
</reference>
<gene>
    <name evidence="2" type="ORF">T265_11512</name>
</gene>
<dbReference type="EMBL" id="KL597137">
    <property type="protein sequence ID" value="KER19801.1"/>
    <property type="molecule type" value="Genomic_DNA"/>
</dbReference>
<dbReference type="GeneID" id="20325680"/>
<dbReference type="CTD" id="20325680"/>
<organism evidence="2 3">
    <name type="scientific">Opisthorchis viverrini</name>
    <name type="common">Southeast Asian liver fluke</name>
    <dbReference type="NCBI Taxonomy" id="6198"/>
    <lineage>
        <taxon>Eukaryota</taxon>
        <taxon>Metazoa</taxon>
        <taxon>Spiralia</taxon>
        <taxon>Lophotrochozoa</taxon>
        <taxon>Platyhelminthes</taxon>
        <taxon>Trematoda</taxon>
        <taxon>Digenea</taxon>
        <taxon>Opisthorchiida</taxon>
        <taxon>Opisthorchiata</taxon>
        <taxon>Opisthorchiidae</taxon>
        <taxon>Opisthorchis</taxon>
    </lineage>
</organism>
<dbReference type="Proteomes" id="UP000054324">
    <property type="component" value="Unassembled WGS sequence"/>
</dbReference>
<name>A0A074YYC8_OPIVI</name>
<dbReference type="AlphaFoldDB" id="A0A074YYC8"/>
<proteinExistence type="predicted"/>
<evidence type="ECO:0000256" key="1">
    <source>
        <dbReference type="SAM" id="MobiDB-lite"/>
    </source>
</evidence>
<dbReference type="KEGG" id="ovi:T265_11512"/>
<accession>A0A074YYC8</accession>
<sequence length="103" mass="11578">MASDEEKKAGAPKESKISEEGRRTKGKQDFRRCQSRVNARWGINSNAEQRRTNQTIRMRKRADGSCASIVLTIKRLAPAILNEVDLSVIIFLSFPSLTTARKS</sequence>
<evidence type="ECO:0000313" key="3">
    <source>
        <dbReference type="Proteomes" id="UP000054324"/>
    </source>
</evidence>
<dbReference type="RefSeq" id="XP_009176452.1">
    <property type="nucleotide sequence ID" value="XM_009178188.1"/>
</dbReference>
<protein>
    <submittedName>
        <fullName evidence="2">Uncharacterized protein</fullName>
    </submittedName>
</protein>
<keyword evidence="3" id="KW-1185">Reference proteome</keyword>